<dbReference type="EMBL" id="BAAAZR010000027">
    <property type="protein sequence ID" value="GAA3828175.1"/>
    <property type="molecule type" value="Genomic_DNA"/>
</dbReference>
<dbReference type="InterPro" id="IPR009003">
    <property type="entry name" value="Peptidase_S1_PA"/>
</dbReference>
<name>A0ABP7IWA3_9ACTN</name>
<feature type="chain" id="PRO_5046496210" description="Peptidase S1 domain-containing protein" evidence="2">
    <location>
        <begin position="32"/>
        <end position="434"/>
    </location>
</feature>
<accession>A0ABP7IWA3</accession>
<evidence type="ECO:0000313" key="4">
    <source>
        <dbReference type="Proteomes" id="UP001500888"/>
    </source>
</evidence>
<reference evidence="4" key="1">
    <citation type="journal article" date="2019" name="Int. J. Syst. Evol. Microbiol.">
        <title>The Global Catalogue of Microorganisms (GCM) 10K type strain sequencing project: providing services to taxonomists for standard genome sequencing and annotation.</title>
        <authorList>
            <consortium name="The Broad Institute Genomics Platform"/>
            <consortium name="The Broad Institute Genome Sequencing Center for Infectious Disease"/>
            <person name="Wu L."/>
            <person name="Ma J."/>
        </authorList>
    </citation>
    <scope>NUCLEOTIDE SEQUENCE [LARGE SCALE GENOMIC DNA]</scope>
    <source>
        <strain evidence="4">JCM 16908</strain>
    </source>
</reference>
<sequence>MQKRIRLHLMVLSVVCALVPFLGAGTAAARALDDPDLTRRVAGTPVDKTPAKDDTGPRDPVPGGFASWNALFTEQTRLNGVADRIVSAAESAESAESAEAAEGYGGIVVDPEYHEVRLYWRGQVPRAVQDVIDVGRQTAPVSVLPAAHSRAQLLQEAEKWTEAGQVVGAAPQPDGSGVQLSVAGQDTTPDQLQRPSGATAPITLERGERFDPAYSRQDDIPSYYAGGRTWNKQTGSGCTSGFAVWDKYGSPGYLTAAHCGNLWNQFYDGGGTGSAANYMGPVTWRVSHRDAAIVQANATADVFDGNSSASSSNRVVALWKAYVGNFVCNSGASLGEYCLIKVTETGWSGTYTNGQYVKHMVRAKSSVGGCAVAHGDSGGPVYSYTNWYDEVAAQGITSAISKPVYCGGLDGGRVIVFSRAWDVALEFGAYVMVH</sequence>
<keyword evidence="4" id="KW-1185">Reference proteome</keyword>
<protein>
    <recommendedName>
        <fullName evidence="5">Peptidase S1 domain-containing protein</fullName>
    </recommendedName>
</protein>
<gene>
    <name evidence="3" type="ORF">GCM10022226_56190</name>
</gene>
<keyword evidence="2" id="KW-0732">Signal</keyword>
<feature type="compositionally biased region" description="Basic and acidic residues" evidence="1">
    <location>
        <begin position="205"/>
        <end position="215"/>
    </location>
</feature>
<dbReference type="RefSeq" id="WP_344946571.1">
    <property type="nucleotide sequence ID" value="NZ_BAAAZR010000027.1"/>
</dbReference>
<evidence type="ECO:0000256" key="2">
    <source>
        <dbReference type="SAM" id="SignalP"/>
    </source>
</evidence>
<evidence type="ECO:0008006" key="5">
    <source>
        <dbReference type="Google" id="ProtNLM"/>
    </source>
</evidence>
<organism evidence="3 4">
    <name type="scientific">Sphaerisporangium flaviroseum</name>
    <dbReference type="NCBI Taxonomy" id="509199"/>
    <lineage>
        <taxon>Bacteria</taxon>
        <taxon>Bacillati</taxon>
        <taxon>Actinomycetota</taxon>
        <taxon>Actinomycetes</taxon>
        <taxon>Streptosporangiales</taxon>
        <taxon>Streptosporangiaceae</taxon>
        <taxon>Sphaerisporangium</taxon>
    </lineage>
</organism>
<comment type="caution">
    <text evidence="3">The sequence shown here is derived from an EMBL/GenBank/DDBJ whole genome shotgun (WGS) entry which is preliminary data.</text>
</comment>
<feature type="region of interest" description="Disordered" evidence="1">
    <location>
        <begin position="186"/>
        <end position="215"/>
    </location>
</feature>
<dbReference type="SUPFAM" id="SSF50494">
    <property type="entry name" value="Trypsin-like serine proteases"/>
    <property type="match status" value="1"/>
</dbReference>
<evidence type="ECO:0000256" key="1">
    <source>
        <dbReference type="SAM" id="MobiDB-lite"/>
    </source>
</evidence>
<feature type="signal peptide" evidence="2">
    <location>
        <begin position="1"/>
        <end position="31"/>
    </location>
</feature>
<dbReference type="InterPro" id="IPR043504">
    <property type="entry name" value="Peptidase_S1_PA_chymotrypsin"/>
</dbReference>
<feature type="region of interest" description="Disordered" evidence="1">
    <location>
        <begin position="39"/>
        <end position="62"/>
    </location>
</feature>
<proteinExistence type="predicted"/>
<evidence type="ECO:0000313" key="3">
    <source>
        <dbReference type="EMBL" id="GAA3828175.1"/>
    </source>
</evidence>
<dbReference type="CDD" id="cd21112">
    <property type="entry name" value="alphaLP-like"/>
    <property type="match status" value="1"/>
</dbReference>
<feature type="compositionally biased region" description="Polar residues" evidence="1">
    <location>
        <begin position="186"/>
        <end position="196"/>
    </location>
</feature>
<dbReference type="Gene3D" id="2.40.10.10">
    <property type="entry name" value="Trypsin-like serine proteases"/>
    <property type="match status" value="2"/>
</dbReference>
<dbReference type="Proteomes" id="UP001500888">
    <property type="component" value="Unassembled WGS sequence"/>
</dbReference>